<dbReference type="EMBL" id="JBHSPR010000007">
    <property type="protein sequence ID" value="MFC6016173.1"/>
    <property type="molecule type" value="Genomic_DNA"/>
</dbReference>
<accession>A0ABW1K5Y7</accession>
<dbReference type="SUPFAM" id="SSF53474">
    <property type="entry name" value="alpha/beta-Hydrolases"/>
    <property type="match status" value="1"/>
</dbReference>
<dbReference type="InterPro" id="IPR029058">
    <property type="entry name" value="AB_hydrolase_fold"/>
</dbReference>
<dbReference type="PRINTS" id="PR00412">
    <property type="entry name" value="EPOXHYDRLASE"/>
</dbReference>
<dbReference type="RefSeq" id="WP_377419309.1">
    <property type="nucleotide sequence ID" value="NZ_JBHSPR010000007.1"/>
</dbReference>
<dbReference type="Proteomes" id="UP001596203">
    <property type="component" value="Unassembled WGS sequence"/>
</dbReference>
<keyword evidence="1" id="KW-0575">Peroxidase</keyword>
<dbReference type="PANTHER" id="PTHR43433">
    <property type="entry name" value="HYDROLASE, ALPHA/BETA FOLD FAMILY PROTEIN"/>
    <property type="match status" value="1"/>
</dbReference>
<dbReference type="InterPro" id="IPR000639">
    <property type="entry name" value="Epox_hydrolase-like"/>
</dbReference>
<protein>
    <submittedName>
        <fullName evidence="3">Alpha/beta fold hydrolase</fullName>
    </submittedName>
</protein>
<keyword evidence="1" id="KW-0560">Oxidoreductase</keyword>
<dbReference type="Pfam" id="PF12697">
    <property type="entry name" value="Abhydrolase_6"/>
    <property type="match status" value="1"/>
</dbReference>
<gene>
    <name evidence="3" type="ORF">ACFP2T_08190</name>
</gene>
<keyword evidence="4" id="KW-1185">Reference proteome</keyword>
<dbReference type="Gene3D" id="3.40.50.1820">
    <property type="entry name" value="alpha/beta hydrolase"/>
    <property type="match status" value="1"/>
</dbReference>
<evidence type="ECO:0000259" key="2">
    <source>
        <dbReference type="Pfam" id="PF12697"/>
    </source>
</evidence>
<evidence type="ECO:0000256" key="1">
    <source>
        <dbReference type="ARBA" id="ARBA00022559"/>
    </source>
</evidence>
<evidence type="ECO:0000313" key="3">
    <source>
        <dbReference type="EMBL" id="MFC6016173.1"/>
    </source>
</evidence>
<name>A0ABW1K5Y7_9ACTN</name>
<sequence length="271" mass="28966">MPHVFTNGIRLAFDRHGRGERVLFIMGSSASGRVWTLHQTPAVAAAGYQAITFDNRGVPPSDTPPGRYSIDDMVADTKGLIEAIGAAPCRIVGTSLGAVIAQELAIRWPELVRCAVLMSTKARSDPARAAHARAYRALAESGIELPPDFRASVMAFEMLSPATLNDEEAAASWLETMRQSAGGKEPAPGQAWVDVSGDRREALRGVTAPCRVIAFADDLVTPPHLGAEVAEAIPNCDFVEIESCGHFGYLERPAEVNSAIVEFLAKNESSP</sequence>
<keyword evidence="3" id="KW-0378">Hydrolase</keyword>
<organism evidence="3 4">
    <name type="scientific">Plantactinospora solaniradicis</name>
    <dbReference type="NCBI Taxonomy" id="1723736"/>
    <lineage>
        <taxon>Bacteria</taxon>
        <taxon>Bacillati</taxon>
        <taxon>Actinomycetota</taxon>
        <taxon>Actinomycetes</taxon>
        <taxon>Micromonosporales</taxon>
        <taxon>Micromonosporaceae</taxon>
        <taxon>Plantactinospora</taxon>
    </lineage>
</organism>
<proteinExistence type="predicted"/>
<dbReference type="GO" id="GO:0016787">
    <property type="term" value="F:hydrolase activity"/>
    <property type="evidence" value="ECO:0007669"/>
    <property type="project" value="UniProtKB-KW"/>
</dbReference>
<dbReference type="InterPro" id="IPR050471">
    <property type="entry name" value="AB_hydrolase"/>
</dbReference>
<reference evidence="4" key="1">
    <citation type="journal article" date="2019" name="Int. J. Syst. Evol. Microbiol.">
        <title>The Global Catalogue of Microorganisms (GCM) 10K type strain sequencing project: providing services to taxonomists for standard genome sequencing and annotation.</title>
        <authorList>
            <consortium name="The Broad Institute Genomics Platform"/>
            <consortium name="The Broad Institute Genome Sequencing Center for Infectious Disease"/>
            <person name="Wu L."/>
            <person name="Ma J."/>
        </authorList>
    </citation>
    <scope>NUCLEOTIDE SEQUENCE [LARGE SCALE GENOMIC DNA]</scope>
    <source>
        <strain evidence="4">ZS-35-S2</strain>
    </source>
</reference>
<dbReference type="PANTHER" id="PTHR43433:SF5">
    <property type="entry name" value="AB HYDROLASE-1 DOMAIN-CONTAINING PROTEIN"/>
    <property type="match status" value="1"/>
</dbReference>
<dbReference type="InterPro" id="IPR000073">
    <property type="entry name" value="AB_hydrolase_1"/>
</dbReference>
<comment type="caution">
    <text evidence="3">The sequence shown here is derived from an EMBL/GenBank/DDBJ whole genome shotgun (WGS) entry which is preliminary data.</text>
</comment>
<feature type="domain" description="AB hydrolase-1" evidence="2">
    <location>
        <begin position="23"/>
        <end position="258"/>
    </location>
</feature>
<evidence type="ECO:0000313" key="4">
    <source>
        <dbReference type="Proteomes" id="UP001596203"/>
    </source>
</evidence>